<evidence type="ECO:0000313" key="3">
    <source>
        <dbReference type="Proteomes" id="UP001590950"/>
    </source>
</evidence>
<name>A0ABR4A118_9LECA</name>
<comment type="caution">
    <text evidence="2">The sequence shown here is derived from an EMBL/GenBank/DDBJ whole genome shotgun (WGS) entry which is preliminary data.</text>
</comment>
<proteinExistence type="predicted"/>
<feature type="chain" id="PRO_5046265505" evidence="1">
    <location>
        <begin position="22"/>
        <end position="99"/>
    </location>
</feature>
<feature type="signal peptide" evidence="1">
    <location>
        <begin position="1"/>
        <end position="21"/>
    </location>
</feature>
<dbReference type="EMBL" id="JBEFKJ010000035">
    <property type="protein sequence ID" value="KAL2038042.1"/>
    <property type="molecule type" value="Genomic_DNA"/>
</dbReference>
<keyword evidence="3" id="KW-1185">Reference proteome</keyword>
<organism evidence="2 3">
    <name type="scientific">Stereocaulon virgatum</name>
    <dbReference type="NCBI Taxonomy" id="373712"/>
    <lineage>
        <taxon>Eukaryota</taxon>
        <taxon>Fungi</taxon>
        <taxon>Dikarya</taxon>
        <taxon>Ascomycota</taxon>
        <taxon>Pezizomycotina</taxon>
        <taxon>Lecanoromycetes</taxon>
        <taxon>OSLEUM clade</taxon>
        <taxon>Lecanoromycetidae</taxon>
        <taxon>Lecanorales</taxon>
        <taxon>Lecanorineae</taxon>
        <taxon>Stereocaulaceae</taxon>
        <taxon>Stereocaulon</taxon>
    </lineage>
</organism>
<evidence type="ECO:0000256" key="1">
    <source>
        <dbReference type="SAM" id="SignalP"/>
    </source>
</evidence>
<gene>
    <name evidence="2" type="ORF">N7G274_009262</name>
</gene>
<dbReference type="Proteomes" id="UP001590950">
    <property type="component" value="Unassembled WGS sequence"/>
</dbReference>
<reference evidence="2 3" key="1">
    <citation type="submission" date="2024-09" db="EMBL/GenBank/DDBJ databases">
        <title>Rethinking Asexuality: The Enigmatic Case of Functional Sexual Genes in Lepraria (Stereocaulaceae).</title>
        <authorList>
            <person name="Doellman M."/>
            <person name="Sun Y."/>
            <person name="Barcenas-Pena A."/>
            <person name="Lumbsch H.T."/>
            <person name="Grewe F."/>
        </authorList>
    </citation>
    <scope>NUCLEOTIDE SEQUENCE [LARGE SCALE GENOMIC DNA]</scope>
    <source>
        <strain evidence="2 3">Mercado 3170</strain>
    </source>
</reference>
<accession>A0ABR4A118</accession>
<sequence length="99" mass="11161">MLHSLFVLFVFVLFRYWEKSSQLFKSLPKSAIITECSAVFSTLGQHGWNDTLALVNADWALSCFATALTALSPNFPPSASLRGVMTIHALNHFRAEWER</sequence>
<evidence type="ECO:0000313" key="2">
    <source>
        <dbReference type="EMBL" id="KAL2038042.1"/>
    </source>
</evidence>
<keyword evidence="1" id="KW-0732">Signal</keyword>
<protein>
    <submittedName>
        <fullName evidence="2">Uncharacterized protein</fullName>
    </submittedName>
</protein>